<organism evidence="5 6">
    <name type="scientific">Amycolatopsis echigonensis</name>
    <dbReference type="NCBI Taxonomy" id="2576905"/>
    <lineage>
        <taxon>Bacteria</taxon>
        <taxon>Bacillati</taxon>
        <taxon>Actinomycetota</taxon>
        <taxon>Actinomycetes</taxon>
        <taxon>Pseudonocardiales</taxon>
        <taxon>Pseudonocardiaceae</taxon>
        <taxon>Amycolatopsis</taxon>
    </lineage>
</organism>
<dbReference type="Pfam" id="PF17900">
    <property type="entry name" value="Peptidase_M1_N"/>
    <property type="match status" value="1"/>
</dbReference>
<dbReference type="InterPro" id="IPR014782">
    <property type="entry name" value="Peptidase_M1_dom"/>
</dbReference>
<keyword evidence="2" id="KW-0732">Signal</keyword>
<feature type="chain" id="PRO_5014885050" evidence="2">
    <location>
        <begin position="31"/>
        <end position="665"/>
    </location>
</feature>
<dbReference type="SUPFAM" id="SSF63737">
    <property type="entry name" value="Leukotriene A4 hydrolase N-terminal domain"/>
    <property type="match status" value="1"/>
</dbReference>
<dbReference type="Gene3D" id="1.10.390.10">
    <property type="entry name" value="Neutral Protease Domain 2"/>
    <property type="match status" value="1"/>
</dbReference>
<dbReference type="InterPro" id="IPR042097">
    <property type="entry name" value="Aminopeptidase_N-like_N_sf"/>
</dbReference>
<evidence type="ECO:0000256" key="1">
    <source>
        <dbReference type="SAM" id="MobiDB-lite"/>
    </source>
</evidence>
<dbReference type="SUPFAM" id="SSF55486">
    <property type="entry name" value="Metalloproteases ('zincins'), catalytic domain"/>
    <property type="match status" value="1"/>
</dbReference>
<gene>
    <name evidence="5" type="ORF">ATK30_6375</name>
</gene>
<dbReference type="InterPro" id="IPR027268">
    <property type="entry name" value="Peptidase_M4/M1_CTD_sf"/>
</dbReference>
<dbReference type="PANTHER" id="PTHR11533:SF297">
    <property type="entry name" value="AMINOPEPTIDASE N"/>
    <property type="match status" value="1"/>
</dbReference>
<proteinExistence type="predicted"/>
<dbReference type="InterPro" id="IPR013783">
    <property type="entry name" value="Ig-like_fold"/>
</dbReference>
<evidence type="ECO:0000259" key="3">
    <source>
        <dbReference type="Pfam" id="PF01433"/>
    </source>
</evidence>
<accession>A0A2N3WNL5</accession>
<dbReference type="Gene3D" id="2.60.40.1730">
    <property type="entry name" value="tricorn interacting facor f3 domain"/>
    <property type="match status" value="1"/>
</dbReference>
<dbReference type="Pfam" id="PF01433">
    <property type="entry name" value="Peptidase_M1"/>
    <property type="match status" value="1"/>
</dbReference>
<evidence type="ECO:0000313" key="6">
    <source>
        <dbReference type="Proteomes" id="UP000233750"/>
    </source>
</evidence>
<reference evidence="5 6" key="1">
    <citation type="submission" date="2017-12" db="EMBL/GenBank/DDBJ databases">
        <title>Sequencing the genomes of 1000 Actinobacteria strains.</title>
        <authorList>
            <person name="Klenk H.-P."/>
        </authorList>
    </citation>
    <scope>NUCLEOTIDE SEQUENCE [LARGE SCALE GENOMIC DNA]</scope>
    <source>
        <strain evidence="5 6">DSM 45165</strain>
    </source>
</reference>
<feature type="signal peptide" evidence="2">
    <location>
        <begin position="1"/>
        <end position="30"/>
    </location>
</feature>
<sequence length="665" mass="71297">MTAPQRWRRPAVTVAATLTALTFGATVASAGQDRPAPGADGAGDSYYPQDGNGGYDVSDYDLKVAYAPDSRQLTGLQTVNARATQSLSSFNLDLRGLTVDSVKVNGLPAQFSRTGDHELVITPRNSLARGLRFSAEIAYHGVPEAIPGAIGEDGSNGWQHTRSGGAFAAGQPQSAMTWYPANETPRDKARFRLAVTVPDEWKAISNGREAGTFKTAGGTTHVWSEDTPAAPYMTTLAIDKWTLNKRQRADGTPIVSAYAPGIPDTTKQADARLPEILDFLESKFGKYPASAAGGIYLNEQIPYSLETMSRPIYSGGAGDIGTIVHENAHQWYGDSVAVDKWKDICLNECFASYATWQWEQAKDGVDLDARYFDEIAANGEKFWAGKLYDMGPGNEFTDVYFKGPVMLHALSKYVGQEAFDRVLKTWPALHRDGNVNMQEFQRYVEEVSHKDLQGFFDAWIYRNGKPAPEYLYPGDLKPVPVVASPAKGASVRPGAAVSGTAAPGQRVSVTVDGAAVAETGASKDGAWRTTLPVNLAPGQHTLTAASAGQKRQSAPVPFTLTPAGESALHTEQTFVPEARAGANTVLTVSFAAPKGMPVSTTAEQRFVAPTGFRFTGLATHVADTGGPGRDLRTRIEDDGRILVVLDPIQLNLPGSPRAPTTAPCR</sequence>
<dbReference type="InterPro" id="IPR045357">
    <property type="entry name" value="Aminopeptidase_N-like_N"/>
</dbReference>
<dbReference type="CDD" id="cd09603">
    <property type="entry name" value="M1_APN_like"/>
    <property type="match status" value="1"/>
</dbReference>
<dbReference type="PANTHER" id="PTHR11533">
    <property type="entry name" value="PROTEASE M1 ZINC METALLOPROTEASE"/>
    <property type="match status" value="1"/>
</dbReference>
<name>A0A2N3WNL5_9PSEU</name>
<dbReference type="InterPro" id="IPR050344">
    <property type="entry name" value="Peptidase_M1_aminopeptidases"/>
</dbReference>
<dbReference type="Gene3D" id="2.60.40.10">
    <property type="entry name" value="Immunoglobulins"/>
    <property type="match status" value="1"/>
</dbReference>
<protein>
    <submittedName>
        <fullName evidence="5">Peptidase M1-like protein</fullName>
    </submittedName>
</protein>
<dbReference type="GO" id="GO:0008237">
    <property type="term" value="F:metallopeptidase activity"/>
    <property type="evidence" value="ECO:0007669"/>
    <property type="project" value="InterPro"/>
</dbReference>
<dbReference type="GO" id="GO:0005975">
    <property type="term" value="P:carbohydrate metabolic process"/>
    <property type="evidence" value="ECO:0007669"/>
    <property type="project" value="UniProtKB-ARBA"/>
</dbReference>
<dbReference type="AlphaFoldDB" id="A0A2N3WNL5"/>
<evidence type="ECO:0000256" key="2">
    <source>
        <dbReference type="SAM" id="SignalP"/>
    </source>
</evidence>
<dbReference type="RefSeq" id="WP_416332824.1">
    <property type="nucleotide sequence ID" value="NZ_PJMY01000003.1"/>
</dbReference>
<dbReference type="EMBL" id="PJMY01000003">
    <property type="protein sequence ID" value="PKV95454.1"/>
    <property type="molecule type" value="Genomic_DNA"/>
</dbReference>
<dbReference type="GO" id="GO:0008270">
    <property type="term" value="F:zinc ion binding"/>
    <property type="evidence" value="ECO:0007669"/>
    <property type="project" value="InterPro"/>
</dbReference>
<feature type="domain" description="Peptidase M1 membrane alanine aminopeptidase" evidence="3">
    <location>
        <begin position="322"/>
        <end position="459"/>
    </location>
</feature>
<feature type="domain" description="Aminopeptidase N-like N-terminal" evidence="4">
    <location>
        <begin position="59"/>
        <end position="231"/>
    </location>
</feature>
<dbReference type="Proteomes" id="UP000233750">
    <property type="component" value="Unassembled WGS sequence"/>
</dbReference>
<evidence type="ECO:0000313" key="5">
    <source>
        <dbReference type="EMBL" id="PKV95454.1"/>
    </source>
</evidence>
<comment type="caution">
    <text evidence="5">The sequence shown here is derived from an EMBL/GenBank/DDBJ whole genome shotgun (WGS) entry which is preliminary data.</text>
</comment>
<keyword evidence="6" id="KW-1185">Reference proteome</keyword>
<feature type="region of interest" description="Disordered" evidence="1">
    <location>
        <begin position="30"/>
        <end position="50"/>
    </location>
</feature>
<evidence type="ECO:0000259" key="4">
    <source>
        <dbReference type="Pfam" id="PF17900"/>
    </source>
</evidence>